<dbReference type="Proteomes" id="UP000250078">
    <property type="component" value="Unassembled WGS sequence"/>
</dbReference>
<gene>
    <name evidence="1" type="ORF">K441DRAFT_700866</name>
</gene>
<dbReference type="EMBL" id="KV748252">
    <property type="protein sequence ID" value="OCK87957.1"/>
    <property type="molecule type" value="Genomic_DNA"/>
</dbReference>
<organism evidence="1 2">
    <name type="scientific">Cenococcum geophilum 1.58</name>
    <dbReference type="NCBI Taxonomy" id="794803"/>
    <lineage>
        <taxon>Eukaryota</taxon>
        <taxon>Fungi</taxon>
        <taxon>Dikarya</taxon>
        <taxon>Ascomycota</taxon>
        <taxon>Pezizomycotina</taxon>
        <taxon>Dothideomycetes</taxon>
        <taxon>Pleosporomycetidae</taxon>
        <taxon>Gloniales</taxon>
        <taxon>Gloniaceae</taxon>
        <taxon>Cenococcum</taxon>
    </lineage>
</organism>
<reference evidence="1 2" key="1">
    <citation type="journal article" date="2016" name="Nat. Commun.">
        <title>Ectomycorrhizal ecology is imprinted in the genome of the dominant symbiotic fungus Cenococcum geophilum.</title>
        <authorList>
            <consortium name="DOE Joint Genome Institute"/>
            <person name="Peter M."/>
            <person name="Kohler A."/>
            <person name="Ohm R.A."/>
            <person name="Kuo A."/>
            <person name="Krutzmann J."/>
            <person name="Morin E."/>
            <person name="Arend M."/>
            <person name="Barry K.W."/>
            <person name="Binder M."/>
            <person name="Choi C."/>
            <person name="Clum A."/>
            <person name="Copeland A."/>
            <person name="Grisel N."/>
            <person name="Haridas S."/>
            <person name="Kipfer T."/>
            <person name="LaButti K."/>
            <person name="Lindquist E."/>
            <person name="Lipzen A."/>
            <person name="Maire R."/>
            <person name="Meier B."/>
            <person name="Mihaltcheva S."/>
            <person name="Molinier V."/>
            <person name="Murat C."/>
            <person name="Poggeler S."/>
            <person name="Quandt C.A."/>
            <person name="Sperisen C."/>
            <person name="Tritt A."/>
            <person name="Tisserant E."/>
            <person name="Crous P.W."/>
            <person name="Henrissat B."/>
            <person name="Nehls U."/>
            <person name="Egli S."/>
            <person name="Spatafora J.W."/>
            <person name="Grigoriev I.V."/>
            <person name="Martin F.M."/>
        </authorList>
    </citation>
    <scope>NUCLEOTIDE SEQUENCE [LARGE SCALE GENOMIC DNA]</scope>
    <source>
        <strain evidence="1 2">1.58</strain>
    </source>
</reference>
<evidence type="ECO:0000313" key="1">
    <source>
        <dbReference type="EMBL" id="OCK87957.1"/>
    </source>
</evidence>
<protein>
    <submittedName>
        <fullName evidence="1">HET-domain-containing protein</fullName>
    </submittedName>
</protein>
<proteinExistence type="predicted"/>
<accession>A0ACC8ENW4</accession>
<name>A0ACC8ENW4_9PEZI</name>
<evidence type="ECO:0000313" key="2">
    <source>
        <dbReference type="Proteomes" id="UP000250078"/>
    </source>
</evidence>
<keyword evidence="2" id="KW-1185">Reference proteome</keyword>
<sequence length="674" mass="74345">MDQGNEIKTCIVCNNLNLLWNASTSIFSLEVEYAKLKDVANKGCGSCAAIHDGLNAYLELLGVGNIKSLRLYSKGSGTPLVIEPKGPTSSGEDPLYVKSLEFFVQPGDPAVWPIIGRDLNVSEDSSSPVAMTLARDWLEECLDKHSNCPPGLRDVTLPTRAIHVGSSARDPFLYESKGETGKYAALSYCWGRPPHPWITTPSTLDDRRQSIPLQDLPKTIRDAVVITRHLGIQWLWVDALCIIQKSADWDKEAGRMGDYYGNATVTISADGSTNSHTGCFVRGNRRLSTAVPVMFGGRPARIYVRVMGAWPLEGSHPPMGTPGGILNTLSTRGWALQEQLLSPRILHYTSSELVWECATHMRCECSVRPKKPLVMLLRRRLIREGYPSRTALDEAKSSRNAKEVLDGLLLRWNQVVYDFSLRSLTYASDRLPALSGLAAVMQRRTGDEYIAGLWKNELAVWLCWQTHIPRGTATGALGSLQSPSSRQLSYCAPSWSWASVTGPVHIPLADREFVGGKEALESPIDIRLDILGVYCTPAGSNLFGSLSNGELRCSGRAMLVTLHRHRETAQLYVKCLRSSGTSGPPTALVYRDTYDRNGEIEVGRSYTLLIVLSHRPARNDPEYPSLMYGLLLLESRIGTHKRVGLAVGFPNDVIGRYSTADWEAVAETMEMVLV</sequence>